<reference evidence="8 9" key="1">
    <citation type="submission" date="2019-03" db="EMBL/GenBank/DDBJ databases">
        <title>Genomic Encyclopedia of Archaeal and Bacterial Type Strains, Phase II (KMG-II): from individual species to whole genera.</title>
        <authorList>
            <person name="Goeker M."/>
        </authorList>
    </citation>
    <scope>NUCLEOTIDE SEQUENCE [LARGE SCALE GENOMIC DNA]</scope>
    <source>
        <strain evidence="8 9">DSM 15388</strain>
    </source>
</reference>
<proteinExistence type="inferred from homology"/>
<comment type="similarity">
    <text evidence="1">Belongs to the peptidase C40 family.</text>
</comment>
<dbReference type="Gene3D" id="3.90.1720.10">
    <property type="entry name" value="endopeptidase domain like (from Nostoc punctiforme)"/>
    <property type="match status" value="1"/>
</dbReference>
<keyword evidence="8" id="KW-0449">Lipoprotein</keyword>
<feature type="signal peptide" evidence="6">
    <location>
        <begin position="1"/>
        <end position="19"/>
    </location>
</feature>
<sequence>MRFFILCTIVLLINGCASMQSTTVSTERPGGQQAPLVEVYSRYQGVPYQYGGMDENGFDCSGFIKLTYWEAFQQTIPRTTEQQVKHGEPIRRDQLSAGDVVFFQTSSKQLHAGIYLGDNTFIHASTSKGVIRSSLDNIYWKRHYLKARRFL</sequence>
<name>A0A4R3IBI2_9GAMM</name>
<keyword evidence="4" id="KW-0378">Hydrolase</keyword>
<keyword evidence="5" id="KW-0788">Thiol protease</keyword>
<evidence type="ECO:0000256" key="6">
    <source>
        <dbReference type="SAM" id="SignalP"/>
    </source>
</evidence>
<evidence type="ECO:0000259" key="7">
    <source>
        <dbReference type="PROSITE" id="PS51935"/>
    </source>
</evidence>
<dbReference type="GO" id="GO:0008234">
    <property type="term" value="F:cysteine-type peptidase activity"/>
    <property type="evidence" value="ECO:0007669"/>
    <property type="project" value="UniProtKB-KW"/>
</dbReference>
<protein>
    <submittedName>
        <fullName evidence="8">Lipoprotein Spr/probable lipoprotein NlpC</fullName>
    </submittedName>
</protein>
<keyword evidence="9" id="KW-1185">Reference proteome</keyword>
<keyword evidence="2" id="KW-0645">Protease</keyword>
<feature type="chain" id="PRO_5020644221" evidence="6">
    <location>
        <begin position="20"/>
        <end position="151"/>
    </location>
</feature>
<evidence type="ECO:0000313" key="9">
    <source>
        <dbReference type="Proteomes" id="UP000295793"/>
    </source>
</evidence>
<organism evidence="8 9">
    <name type="scientific">Reinekea marinisedimentorum</name>
    <dbReference type="NCBI Taxonomy" id="230495"/>
    <lineage>
        <taxon>Bacteria</taxon>
        <taxon>Pseudomonadati</taxon>
        <taxon>Pseudomonadota</taxon>
        <taxon>Gammaproteobacteria</taxon>
        <taxon>Oceanospirillales</taxon>
        <taxon>Saccharospirillaceae</taxon>
        <taxon>Reinekea</taxon>
    </lineage>
</organism>
<evidence type="ECO:0000256" key="2">
    <source>
        <dbReference type="ARBA" id="ARBA00022670"/>
    </source>
</evidence>
<dbReference type="RefSeq" id="WP_132699200.1">
    <property type="nucleotide sequence ID" value="NZ_SLZR01000001.1"/>
</dbReference>
<dbReference type="Pfam" id="PF00877">
    <property type="entry name" value="NLPC_P60"/>
    <property type="match status" value="1"/>
</dbReference>
<dbReference type="InterPro" id="IPR038765">
    <property type="entry name" value="Papain-like_cys_pep_sf"/>
</dbReference>
<evidence type="ECO:0000256" key="3">
    <source>
        <dbReference type="ARBA" id="ARBA00022729"/>
    </source>
</evidence>
<dbReference type="GO" id="GO:0006508">
    <property type="term" value="P:proteolysis"/>
    <property type="evidence" value="ECO:0007669"/>
    <property type="project" value="UniProtKB-KW"/>
</dbReference>
<dbReference type="PANTHER" id="PTHR47360:SF1">
    <property type="entry name" value="ENDOPEPTIDASE NLPC-RELATED"/>
    <property type="match status" value="1"/>
</dbReference>
<dbReference type="InterPro" id="IPR052062">
    <property type="entry name" value="Murein_DD/LD_carboxypeptidase"/>
</dbReference>
<dbReference type="PANTHER" id="PTHR47360">
    <property type="entry name" value="MUREIN DD-ENDOPEPTIDASE MEPS/MUREIN LD-CARBOXYPEPTIDASE"/>
    <property type="match status" value="1"/>
</dbReference>
<accession>A0A4R3IBI2</accession>
<dbReference type="InterPro" id="IPR000064">
    <property type="entry name" value="NLP_P60_dom"/>
</dbReference>
<dbReference type="EMBL" id="SLZR01000001">
    <property type="protein sequence ID" value="TCS43979.1"/>
    <property type="molecule type" value="Genomic_DNA"/>
</dbReference>
<evidence type="ECO:0000256" key="5">
    <source>
        <dbReference type="ARBA" id="ARBA00022807"/>
    </source>
</evidence>
<dbReference type="OrthoDB" id="9807055at2"/>
<dbReference type="Proteomes" id="UP000295793">
    <property type="component" value="Unassembled WGS sequence"/>
</dbReference>
<dbReference type="PROSITE" id="PS51935">
    <property type="entry name" value="NLPC_P60"/>
    <property type="match status" value="1"/>
</dbReference>
<evidence type="ECO:0000256" key="1">
    <source>
        <dbReference type="ARBA" id="ARBA00007074"/>
    </source>
</evidence>
<keyword evidence="3 6" id="KW-0732">Signal</keyword>
<dbReference type="SUPFAM" id="SSF54001">
    <property type="entry name" value="Cysteine proteinases"/>
    <property type="match status" value="1"/>
</dbReference>
<evidence type="ECO:0000256" key="4">
    <source>
        <dbReference type="ARBA" id="ARBA00022801"/>
    </source>
</evidence>
<comment type="caution">
    <text evidence="8">The sequence shown here is derived from an EMBL/GenBank/DDBJ whole genome shotgun (WGS) entry which is preliminary data.</text>
</comment>
<dbReference type="AlphaFoldDB" id="A0A4R3IBI2"/>
<gene>
    <name evidence="8" type="ORF">BCF53_101322</name>
</gene>
<evidence type="ECO:0000313" key="8">
    <source>
        <dbReference type="EMBL" id="TCS43979.1"/>
    </source>
</evidence>
<feature type="domain" description="NlpC/P60" evidence="7">
    <location>
        <begin position="30"/>
        <end position="151"/>
    </location>
</feature>